<feature type="domain" description="Ig-like" evidence="7">
    <location>
        <begin position="1402"/>
        <end position="1494"/>
    </location>
</feature>
<dbReference type="OrthoDB" id="10062932at2759"/>
<feature type="domain" description="Ig-like" evidence="7">
    <location>
        <begin position="625"/>
        <end position="714"/>
    </location>
</feature>
<dbReference type="PROSITE" id="PS50835">
    <property type="entry name" value="IG_LIKE"/>
    <property type="match status" value="11"/>
</dbReference>
<dbReference type="SMART" id="SM00409">
    <property type="entry name" value="IG"/>
    <property type="match status" value="11"/>
</dbReference>
<dbReference type="Pfam" id="PF13927">
    <property type="entry name" value="Ig_3"/>
    <property type="match status" value="3"/>
</dbReference>
<dbReference type="Proteomes" id="UP001148018">
    <property type="component" value="Unassembled WGS sequence"/>
</dbReference>
<feature type="domain" description="Ig-like" evidence="7">
    <location>
        <begin position="912"/>
        <end position="1008"/>
    </location>
</feature>
<evidence type="ECO:0000256" key="3">
    <source>
        <dbReference type="ARBA" id="ARBA00022737"/>
    </source>
</evidence>
<dbReference type="Gene3D" id="2.60.40.10">
    <property type="entry name" value="Immunoglobulins"/>
    <property type="match status" value="11"/>
</dbReference>
<evidence type="ECO:0000256" key="6">
    <source>
        <dbReference type="SAM" id="SignalP"/>
    </source>
</evidence>
<evidence type="ECO:0000259" key="7">
    <source>
        <dbReference type="PROSITE" id="PS50835"/>
    </source>
</evidence>
<dbReference type="InterPro" id="IPR000483">
    <property type="entry name" value="Cys-rich_flank_reg_C"/>
</dbReference>
<dbReference type="SUPFAM" id="SSF52058">
    <property type="entry name" value="L domain-like"/>
    <property type="match status" value="1"/>
</dbReference>
<dbReference type="SUPFAM" id="SSF48726">
    <property type="entry name" value="Immunoglobulin"/>
    <property type="match status" value="11"/>
</dbReference>
<dbReference type="PANTHER" id="PTHR45842:SF4">
    <property type="entry name" value="MATRIX-REMODELING-ASSOCIATED PROTEIN 5"/>
    <property type="match status" value="1"/>
</dbReference>
<organism evidence="8 9">
    <name type="scientific">Muraenolepis orangiensis</name>
    <name type="common">Patagonian moray cod</name>
    <dbReference type="NCBI Taxonomy" id="630683"/>
    <lineage>
        <taxon>Eukaryota</taxon>
        <taxon>Metazoa</taxon>
        <taxon>Chordata</taxon>
        <taxon>Craniata</taxon>
        <taxon>Vertebrata</taxon>
        <taxon>Euteleostomi</taxon>
        <taxon>Actinopterygii</taxon>
        <taxon>Neopterygii</taxon>
        <taxon>Teleostei</taxon>
        <taxon>Neoteleostei</taxon>
        <taxon>Acanthomorphata</taxon>
        <taxon>Zeiogadaria</taxon>
        <taxon>Gadariae</taxon>
        <taxon>Gadiformes</taxon>
        <taxon>Muraenolepidoidei</taxon>
        <taxon>Muraenolepididae</taxon>
        <taxon>Muraenolepis</taxon>
    </lineage>
</organism>
<proteinExistence type="predicted"/>
<feature type="chain" id="PRO_5040125049" description="Ig-like domain-containing protein" evidence="6">
    <location>
        <begin position="40"/>
        <end position="1598"/>
    </location>
</feature>
<dbReference type="InterPro" id="IPR050467">
    <property type="entry name" value="LRFN"/>
</dbReference>
<dbReference type="InterPro" id="IPR003591">
    <property type="entry name" value="Leu-rich_rpt_typical-subtyp"/>
</dbReference>
<evidence type="ECO:0000256" key="1">
    <source>
        <dbReference type="ARBA" id="ARBA00022614"/>
    </source>
</evidence>
<feature type="domain" description="Ig-like" evidence="7">
    <location>
        <begin position="1015"/>
        <end position="1100"/>
    </location>
</feature>
<dbReference type="CDD" id="cd00096">
    <property type="entry name" value="Ig"/>
    <property type="match status" value="3"/>
</dbReference>
<accession>A0A9Q0D936</accession>
<feature type="domain" description="Ig-like" evidence="7">
    <location>
        <begin position="499"/>
        <end position="573"/>
    </location>
</feature>
<dbReference type="FunFam" id="3.80.10.10:FF:000732">
    <property type="entry name" value="GD11101"/>
    <property type="match status" value="1"/>
</dbReference>
<keyword evidence="9" id="KW-1185">Reference proteome</keyword>
<dbReference type="Pfam" id="PF13855">
    <property type="entry name" value="LRR_8"/>
    <property type="match status" value="1"/>
</dbReference>
<evidence type="ECO:0000256" key="5">
    <source>
        <dbReference type="ARBA" id="ARBA00023180"/>
    </source>
</evidence>
<feature type="domain" description="Ig-like" evidence="7">
    <location>
        <begin position="722"/>
        <end position="819"/>
    </location>
</feature>
<gene>
    <name evidence="8" type="ORF">NHX12_014572</name>
</gene>
<feature type="signal peptide" evidence="6">
    <location>
        <begin position="1"/>
        <end position="39"/>
    </location>
</feature>
<dbReference type="SMART" id="SM00082">
    <property type="entry name" value="LRRCT"/>
    <property type="match status" value="1"/>
</dbReference>
<evidence type="ECO:0000256" key="2">
    <source>
        <dbReference type="ARBA" id="ARBA00022729"/>
    </source>
</evidence>
<protein>
    <recommendedName>
        <fullName evidence="7">Ig-like domain-containing protein</fullName>
    </recommendedName>
</protein>
<dbReference type="SMART" id="SM00408">
    <property type="entry name" value="IGc2"/>
    <property type="match status" value="11"/>
</dbReference>
<evidence type="ECO:0000256" key="4">
    <source>
        <dbReference type="ARBA" id="ARBA00023157"/>
    </source>
</evidence>
<dbReference type="Pfam" id="PF07679">
    <property type="entry name" value="I-set"/>
    <property type="match status" value="7"/>
</dbReference>
<keyword evidence="2 6" id="KW-0732">Signal</keyword>
<dbReference type="Gene3D" id="3.80.10.10">
    <property type="entry name" value="Ribonuclease Inhibitor"/>
    <property type="match status" value="2"/>
</dbReference>
<feature type="domain" description="Ig-like" evidence="7">
    <location>
        <begin position="1200"/>
        <end position="1296"/>
    </location>
</feature>
<dbReference type="FunFam" id="2.60.40.10:FF:001377">
    <property type="entry name" value="Matrix remodeling associated 5"/>
    <property type="match status" value="1"/>
</dbReference>
<keyword evidence="5" id="KW-0325">Glycoprotein</keyword>
<dbReference type="InterPro" id="IPR001611">
    <property type="entry name" value="Leu-rich_rpt"/>
</dbReference>
<dbReference type="InterPro" id="IPR003599">
    <property type="entry name" value="Ig_sub"/>
</dbReference>
<reference evidence="8" key="1">
    <citation type="submission" date="2022-07" db="EMBL/GenBank/DDBJ databases">
        <title>Chromosome-level genome of Muraenolepis orangiensis.</title>
        <authorList>
            <person name="Kim J."/>
        </authorList>
    </citation>
    <scope>NUCLEOTIDE SEQUENCE</scope>
    <source>
        <strain evidence="8">KU_S4_2022</strain>
        <tissue evidence="8">Muscle</tissue>
    </source>
</reference>
<dbReference type="InterPro" id="IPR007110">
    <property type="entry name" value="Ig-like_dom"/>
</dbReference>
<dbReference type="InterPro" id="IPR013783">
    <property type="entry name" value="Ig-like_fold"/>
</dbReference>
<dbReference type="InterPro" id="IPR013106">
    <property type="entry name" value="Ig_V-set"/>
</dbReference>
<feature type="domain" description="Ig-like" evidence="7">
    <location>
        <begin position="825"/>
        <end position="906"/>
    </location>
</feature>
<comment type="caution">
    <text evidence="8">The sequence shown here is derived from an EMBL/GenBank/DDBJ whole genome shotgun (WGS) entry which is preliminary data.</text>
</comment>
<name>A0A9Q0D936_9TELE</name>
<evidence type="ECO:0000313" key="9">
    <source>
        <dbReference type="Proteomes" id="UP001148018"/>
    </source>
</evidence>
<dbReference type="SMART" id="SM00406">
    <property type="entry name" value="IGv"/>
    <property type="match status" value="3"/>
</dbReference>
<feature type="domain" description="Ig-like" evidence="7">
    <location>
        <begin position="1503"/>
        <end position="1596"/>
    </location>
</feature>
<evidence type="ECO:0000313" key="8">
    <source>
        <dbReference type="EMBL" id="KAJ3584076.1"/>
    </source>
</evidence>
<dbReference type="PANTHER" id="PTHR45842">
    <property type="entry name" value="SYNAPTIC ADHESION-LIKE MOLECULE SALM"/>
    <property type="match status" value="1"/>
</dbReference>
<dbReference type="InterPro" id="IPR036179">
    <property type="entry name" value="Ig-like_dom_sf"/>
</dbReference>
<dbReference type="PRINTS" id="PR01832">
    <property type="entry name" value="VEGFRECEPTOR"/>
</dbReference>
<feature type="domain" description="Ig-like" evidence="7">
    <location>
        <begin position="1106"/>
        <end position="1194"/>
    </location>
</feature>
<dbReference type="InterPro" id="IPR032675">
    <property type="entry name" value="LRR_dom_sf"/>
</dbReference>
<dbReference type="SMART" id="SM00369">
    <property type="entry name" value="LRR_TYP"/>
    <property type="match status" value="5"/>
</dbReference>
<dbReference type="InterPro" id="IPR013098">
    <property type="entry name" value="Ig_I-set"/>
</dbReference>
<sequence>MVTLRPPKMALQALLLLALAPLLPVLLLLLVVAPERAHSQPCPRPCSCPQAAELHCTFRSLISIPSGIPSEVERINLGFNSINSMTDRSLSGLRKLELLMVHGNDLHSLPDGAFRDLTSLQMLKMSYNKLSQISRRNLQGLWSLARLHLDHNRLEFIQPDTFQGLTSLRVLQLEGNRLRQLHPATFTTFSLLSYFHVSTLRHLYLADNGLTSLHPGLLKAAPLLENLQLHGNPWSCDCHMDWLRGWDKSSPGVLKCKKDKDYPGGELCPMCSFPRHLQGKEMQALEDMVCSGPVITSPLRATKPEDPDSEVMTQDKFRDPLGNITLGLSDEHGNKVDLECAVGKPNELSRVNWEHVSQHRLAANVTWSVDLDCPIDRDNYERLWRLIAYYSDVPAHLQRETMLSKEPQRSYRYRQDMEQDAQYYTGVKVIVMAQPRWLMQASLGLRLNRPQSTGKRVKLVLSSQLSQSVEAELERRRGRTWVMIESTNTTRTVVAAVVGATSRFQCNMRSSGEVVLHWLMPDGSRLEVPYSGPNGRVSASSDGQLVIKSIDHSDMGIYYCVAKGTVDRPCALTNPPGVLTLQRKCNQMSGSRTSLDIDTHIPKWQNDTSRVRPLPAPLSPPMGNPWIMRTYAQMVTVNTETDAHLPCEAVGQPHPFLSWTKVSTGASIAQNTKVSRFEVHPNGTLIIRRAQPTDRGQYLCRVQSQHGEDQVTLSLVVLLQHPRVLQPRHRDVAVHQGASVHLDCTVLGHPPPRITWVLPDHVRVVTASLPTVASDQRLALLGNGTLRISRAGPADAGVYRCLGSSVAGTDVVTVQLHVSAAAVPPTIAQAARENATAAEGAYAFLHCTATGAPPPSIRWTTPDNRNVLVFPNGTLRVRGATPGNAGRYECTASNALAASRRTVFLSVLRTKPSSAKARIVAASPQRSDVVYGGALRLDCLATGNPEPRVIWRTPAKKLVDSQYSYDPRIKVFANGSLAVRPVTEREAGDFLCLARNRAGEDFAELRVNEVTEVTEVAPGGRLRVDCVASGLPDPAITWALPDGTMVHADKPRTGRTRRYLVFDNGTLLFNDVGVPEEGDYTCYAENQLGKDQMKVRVKVKAETRPPRFRDGDPRAVAVPYGETASLPCGAEGEPAPVLSWISPTHRAIAPVPGKYQVLDDGTLVVLKVRRSDGGNYTCEARNGAGQSRRAVALEVLLTPPSIDGPQGGGSAVVVAVAALRGERKLMDCVAAGTPTPRLMWILPGSVIVPVPYHGGRATTHRNGTLELRALRRGDSGQLTCIARNEAGEARLTVNLSVGEGEERNAPPRVGGPGTETALLTIGRTMVLNCSLQGVPAPHLTWILPSGVPLSSGARLPKFFHRPDGSLVIGNPSAAEAGAYRCLGRHAGGLAERIVAVSQGREPQIGHRYASPVGVLPGQSLWLHCPVGGEPLALTWTLPSGVVLGRPQSAGRYAVLANGTLTVRQVSVHDRGTYMCRVANAYGSAAPSPVEVEVAVGTPHAAPPRITHGPPPLTHARQGVALQLDCTASGSPPAEVAWETPDRTRLAVGTQPRLYGNKYVHPRGALVIQNPTRRDAGLYRCTARNAVGVDSKATYLNVI</sequence>
<keyword evidence="1" id="KW-0433">Leucine-rich repeat</keyword>
<feature type="domain" description="Ig-like" evidence="7">
    <location>
        <begin position="1307"/>
        <end position="1397"/>
    </location>
</feature>
<keyword evidence="4" id="KW-1015">Disulfide bond</keyword>
<keyword evidence="3" id="KW-0677">Repeat</keyword>
<dbReference type="EMBL" id="JANIIK010000119">
    <property type="protein sequence ID" value="KAJ3584076.1"/>
    <property type="molecule type" value="Genomic_DNA"/>
</dbReference>
<dbReference type="InterPro" id="IPR003598">
    <property type="entry name" value="Ig_sub2"/>
</dbReference>